<accession>S9P972</accession>
<gene>
    <name evidence="1" type="ORF">D187_002792</name>
</gene>
<dbReference type="Proteomes" id="UP000011682">
    <property type="component" value="Unassembled WGS sequence"/>
</dbReference>
<keyword evidence="2" id="KW-1185">Reference proteome</keyword>
<reference evidence="1" key="1">
    <citation type="submission" date="2013-05" db="EMBL/GenBank/DDBJ databases">
        <title>Genome assembly of Cystobacter fuscus DSM 2262.</title>
        <authorList>
            <person name="Sharma G."/>
            <person name="Khatri I."/>
            <person name="Kaur C."/>
            <person name="Mayilraj S."/>
            <person name="Subramanian S."/>
        </authorList>
    </citation>
    <scope>NUCLEOTIDE SEQUENCE [LARGE SCALE GENOMIC DNA]</scope>
    <source>
        <strain evidence="1">DSM 2262</strain>
    </source>
</reference>
<comment type="caution">
    <text evidence="1">The sequence shown here is derived from an EMBL/GenBank/DDBJ whole genome shotgun (WGS) entry which is preliminary data.</text>
</comment>
<evidence type="ECO:0000313" key="2">
    <source>
        <dbReference type="Proteomes" id="UP000011682"/>
    </source>
</evidence>
<dbReference type="RefSeq" id="WP_002624353.1">
    <property type="nucleotide sequence ID" value="NZ_ANAH02000016.1"/>
</dbReference>
<protein>
    <submittedName>
        <fullName evidence="1">Uncharacterized protein</fullName>
    </submittedName>
</protein>
<organism evidence="1 2">
    <name type="scientific">Cystobacter fuscus (strain ATCC 25194 / DSM 2262 / NBRC 100088 / M29)</name>
    <dbReference type="NCBI Taxonomy" id="1242864"/>
    <lineage>
        <taxon>Bacteria</taxon>
        <taxon>Pseudomonadati</taxon>
        <taxon>Myxococcota</taxon>
        <taxon>Myxococcia</taxon>
        <taxon>Myxococcales</taxon>
        <taxon>Cystobacterineae</taxon>
        <taxon>Archangiaceae</taxon>
        <taxon>Cystobacter</taxon>
    </lineage>
</organism>
<proteinExistence type="predicted"/>
<sequence>MPGRLTVDLERTSGHLGLDFQRDIQFKATERAAPVPGEINRSFPPGAHRCHNLAAEKAIEHGP</sequence>
<name>S9P972_CYSF2</name>
<dbReference type="AlphaFoldDB" id="S9P972"/>
<dbReference type="EMBL" id="ANAH02000016">
    <property type="protein sequence ID" value="EPX59631.1"/>
    <property type="molecule type" value="Genomic_DNA"/>
</dbReference>
<evidence type="ECO:0000313" key="1">
    <source>
        <dbReference type="EMBL" id="EPX59631.1"/>
    </source>
</evidence>